<dbReference type="InterPro" id="IPR003609">
    <property type="entry name" value="Pan_app"/>
</dbReference>
<gene>
    <name evidence="2" type="ORF">PEVE_00037104</name>
</gene>
<evidence type="ECO:0000259" key="1">
    <source>
        <dbReference type="PROSITE" id="PS50948"/>
    </source>
</evidence>
<dbReference type="Gene3D" id="3.50.4.10">
    <property type="entry name" value="Hepatocyte Growth Factor"/>
    <property type="match status" value="1"/>
</dbReference>
<evidence type="ECO:0000313" key="2">
    <source>
        <dbReference type="EMBL" id="CAH3029927.1"/>
    </source>
</evidence>
<dbReference type="EMBL" id="CALNXI010000600">
    <property type="protein sequence ID" value="CAH3029927.1"/>
    <property type="molecule type" value="Genomic_DNA"/>
</dbReference>
<name>A0ABN8MMK1_9CNID</name>
<proteinExistence type="predicted"/>
<feature type="non-terminal residue" evidence="2">
    <location>
        <position position="1"/>
    </location>
</feature>
<feature type="domain" description="Apple" evidence="1">
    <location>
        <begin position="46"/>
        <end position="122"/>
    </location>
</feature>
<protein>
    <recommendedName>
        <fullName evidence="1">Apple domain-containing protein</fullName>
    </recommendedName>
</protein>
<organism evidence="2 3">
    <name type="scientific">Porites evermanni</name>
    <dbReference type="NCBI Taxonomy" id="104178"/>
    <lineage>
        <taxon>Eukaryota</taxon>
        <taxon>Metazoa</taxon>
        <taxon>Cnidaria</taxon>
        <taxon>Anthozoa</taxon>
        <taxon>Hexacorallia</taxon>
        <taxon>Scleractinia</taxon>
        <taxon>Fungiina</taxon>
        <taxon>Poritidae</taxon>
        <taxon>Porites</taxon>
    </lineage>
</organism>
<dbReference type="Proteomes" id="UP001159427">
    <property type="component" value="Unassembled WGS sequence"/>
</dbReference>
<dbReference type="PROSITE" id="PS50948">
    <property type="entry name" value="PAN"/>
    <property type="match status" value="1"/>
</dbReference>
<dbReference type="Pfam" id="PF00024">
    <property type="entry name" value="PAN_1"/>
    <property type="match status" value="1"/>
</dbReference>
<evidence type="ECO:0000313" key="3">
    <source>
        <dbReference type="Proteomes" id="UP001159427"/>
    </source>
</evidence>
<dbReference type="SUPFAM" id="SSF57414">
    <property type="entry name" value="Hairpin loop containing domain-like"/>
    <property type="match status" value="1"/>
</dbReference>
<accession>A0ABN8MMK1</accession>
<dbReference type="Gene3D" id="2.60.120.200">
    <property type="match status" value="1"/>
</dbReference>
<sequence length="345" mass="39362">CNRFPFIPSFVSDPCTMKDCMFQKLPSLIILLPTAFWILGKAAGQCNSRGSDYGKMLKGHTYETFKINRPSDCVIRCENDPGCQSYNYKLEEKICELNNRSKETRPQDYITDLTRIYMTVQFIEGLPRFWPLNGTDSQVSLKGSARYEEQDGRTALYLDGSSGAFAETPSLPIHRTNLTIAVWIKMKTLEGNEYTVYGDWSSPWSFRLFIDQCSHFCGEVNARGSGTKLFDRTCTGSALLVNQWSHVAMTWGRIQATQGTLRLFINGEMKKSMIVTGDSMDFRNSGHSVYDIGLKRDSRTTTHAYFSDLMVFSRELRFSSIENMNQIKENLVLNHPLYNYTAELP</sequence>
<dbReference type="SUPFAM" id="SSF49899">
    <property type="entry name" value="Concanavalin A-like lectins/glucanases"/>
    <property type="match status" value="1"/>
</dbReference>
<comment type="caution">
    <text evidence="2">The sequence shown here is derived from an EMBL/GenBank/DDBJ whole genome shotgun (WGS) entry which is preliminary data.</text>
</comment>
<reference evidence="2 3" key="1">
    <citation type="submission" date="2022-05" db="EMBL/GenBank/DDBJ databases">
        <authorList>
            <consortium name="Genoscope - CEA"/>
            <person name="William W."/>
        </authorList>
    </citation>
    <scope>NUCLEOTIDE SEQUENCE [LARGE SCALE GENOMIC DNA]</scope>
</reference>
<dbReference type="Pfam" id="PF13385">
    <property type="entry name" value="Laminin_G_3"/>
    <property type="match status" value="1"/>
</dbReference>
<dbReference type="InterPro" id="IPR013320">
    <property type="entry name" value="ConA-like_dom_sf"/>
</dbReference>
<keyword evidence="3" id="KW-1185">Reference proteome</keyword>